<gene>
    <name evidence="1" type="ORF">SAMN05444266_109250</name>
</gene>
<dbReference type="Gene3D" id="3.40.50.12370">
    <property type="match status" value="1"/>
</dbReference>
<dbReference type="STRING" id="1419482.SAMN05444266_109250"/>
<dbReference type="SUPFAM" id="SSF52402">
    <property type="entry name" value="Adenine nucleotide alpha hydrolases-like"/>
    <property type="match status" value="1"/>
</dbReference>
<keyword evidence="2" id="KW-1185">Reference proteome</keyword>
<dbReference type="RefSeq" id="WP_083550669.1">
    <property type="nucleotide sequence ID" value="NZ_FRBL01000009.1"/>
</dbReference>
<evidence type="ECO:0008006" key="3">
    <source>
        <dbReference type="Google" id="ProtNLM"/>
    </source>
</evidence>
<evidence type="ECO:0000313" key="1">
    <source>
        <dbReference type="EMBL" id="SHM62941.1"/>
    </source>
</evidence>
<dbReference type="EMBL" id="FRBL01000009">
    <property type="protein sequence ID" value="SHM62941.1"/>
    <property type="molecule type" value="Genomic_DNA"/>
</dbReference>
<protein>
    <recommendedName>
        <fullName evidence="3">Nucleotide-binding universal stress protein, UspA family</fullName>
    </recommendedName>
</protein>
<dbReference type="OrthoDB" id="659195at2"/>
<reference evidence="1 2" key="1">
    <citation type="submission" date="2016-11" db="EMBL/GenBank/DDBJ databases">
        <authorList>
            <person name="Jaros S."/>
            <person name="Januszkiewicz K."/>
            <person name="Wedrychowicz H."/>
        </authorList>
    </citation>
    <scope>NUCLEOTIDE SEQUENCE [LARGE SCALE GENOMIC DNA]</scope>
    <source>
        <strain evidence="1 2">DSM 27406</strain>
    </source>
</reference>
<organism evidence="1 2">
    <name type="scientific">Chitinophaga jiangningensis</name>
    <dbReference type="NCBI Taxonomy" id="1419482"/>
    <lineage>
        <taxon>Bacteria</taxon>
        <taxon>Pseudomonadati</taxon>
        <taxon>Bacteroidota</taxon>
        <taxon>Chitinophagia</taxon>
        <taxon>Chitinophagales</taxon>
        <taxon>Chitinophagaceae</taxon>
        <taxon>Chitinophaga</taxon>
    </lineage>
</organism>
<accession>A0A1M7KCE0</accession>
<dbReference type="Proteomes" id="UP000184420">
    <property type="component" value="Unassembled WGS sequence"/>
</dbReference>
<evidence type="ECO:0000313" key="2">
    <source>
        <dbReference type="Proteomes" id="UP000184420"/>
    </source>
</evidence>
<dbReference type="AlphaFoldDB" id="A0A1M7KCE0"/>
<sequence>MTSISDAFDHRHNHIIKKLGNLSKKLFIVKRIILAFDGPHYSDGAFEFVRRLNEYQPVFVTGIFLPHVDFNTAWTYSYSNAATWLPLIEEYSTELLNTSISRFEQACKHYGIAFKVCSKHLDFSIPELQKETRFADLMLLGSERFYQNLGVASPNEYLRMAIHQSECPVIVIPEKFKFPHSVVLAYDGSDDATFAIKSFACLMPELTSLHTVLVYATNKDAAIPESNNIQDLCSSHFPNLTLQVLGAKPTKYFGTWINDIKNPLLVCGAFGRTALSQLFKSSFITEVISDHNIPIFIAHR</sequence>
<proteinExistence type="predicted"/>
<name>A0A1M7KCE0_9BACT</name>